<reference evidence="1" key="1">
    <citation type="submission" date="2020-11" db="EMBL/GenBank/DDBJ databases">
        <title>Sequencing the genomes of 1000 actinobacteria strains.</title>
        <authorList>
            <person name="Klenk H.-P."/>
        </authorList>
    </citation>
    <scope>NUCLEOTIDE SEQUENCE</scope>
    <source>
        <strain evidence="1">DSM 45356</strain>
    </source>
</reference>
<dbReference type="AlphaFoldDB" id="A0A8J7GDW5"/>
<name>A0A8J7GDW5_9ACTN</name>
<dbReference type="Proteomes" id="UP000622552">
    <property type="component" value="Unassembled WGS sequence"/>
</dbReference>
<organism evidence="1 2">
    <name type="scientific">Longispora fulva</name>
    <dbReference type="NCBI Taxonomy" id="619741"/>
    <lineage>
        <taxon>Bacteria</taxon>
        <taxon>Bacillati</taxon>
        <taxon>Actinomycetota</taxon>
        <taxon>Actinomycetes</taxon>
        <taxon>Micromonosporales</taxon>
        <taxon>Micromonosporaceae</taxon>
        <taxon>Longispora</taxon>
    </lineage>
</organism>
<evidence type="ECO:0000313" key="1">
    <source>
        <dbReference type="EMBL" id="MBG6134707.1"/>
    </source>
</evidence>
<sequence>MLDPTAGQFSQDDRDEMLAMGQTGWEKLLLSLEPRLYPDPFGNGTSYYERTADALHLREAFPVHSDPSSAPHGAYTYDNGSQEQLWSYQADTSYVIDEDAPTPTARKVWPRDG</sequence>
<dbReference type="RefSeq" id="WP_197001907.1">
    <property type="nucleotide sequence ID" value="NZ_BONS01000023.1"/>
</dbReference>
<evidence type="ECO:0000313" key="2">
    <source>
        <dbReference type="Proteomes" id="UP000622552"/>
    </source>
</evidence>
<gene>
    <name evidence="1" type="ORF">IW245_000901</name>
</gene>
<proteinExistence type="predicted"/>
<comment type="caution">
    <text evidence="1">The sequence shown here is derived from an EMBL/GenBank/DDBJ whole genome shotgun (WGS) entry which is preliminary data.</text>
</comment>
<protein>
    <submittedName>
        <fullName evidence="1">Uncharacterized protein</fullName>
    </submittedName>
</protein>
<keyword evidence="2" id="KW-1185">Reference proteome</keyword>
<dbReference type="EMBL" id="JADOUF010000001">
    <property type="protein sequence ID" value="MBG6134707.1"/>
    <property type="molecule type" value="Genomic_DNA"/>
</dbReference>
<accession>A0A8J7GDW5</accession>